<keyword evidence="3" id="KW-1185">Reference proteome</keyword>
<sequence>MSKIPINKNVDIIAQFADQAFDQKDIQTLKSIAEDSLEKFNSPEYSKLDRAILVYHGATSYANYISLVHNGVMQYSEESNNESDFEFCIYLYRKSLDFFRAFRENNDSWNKADAIEKQYYSNYLQMLYVNYANDLNQCGRLLQSISQLQHGVASHFSMAVGNMAAKLITYGQYDYDIGHSHIFFKEAHHLLLEALEGDLHEDARLIFLRQKEWLEKYFPEDFLEEPYSLKDISLGETNEEKNYRMWCLENTFFLNTLNDAFYYPLVAHDCIHLPEIVTDIQTGYKFHGLFNQLKQEYVSARFMIYDGLHNRGEHYSDKDVLMYNTLDYPIYGLSIEMVKCAFRSLYSLFDRIAFFINDYFELGIKERDVSYKSIWEGRKGGKGGYEYSLDLKKAMTGTDTYNLPLIGLYWLFKDVGKKEIKHDYLEPAIKQISDIRHSLEHRYFKLHDSLFVPHEEPALSDTLAKSVKIDVFKSTCMQLLRYSREAIILLVLAVHREEQLRNEQRDANRLVAHMYLDKFEDTWKQIF</sequence>
<evidence type="ECO:0000313" key="2">
    <source>
        <dbReference type="EMBL" id="MFB5265179.1"/>
    </source>
</evidence>
<reference evidence="2 3" key="1">
    <citation type="submission" date="2024-09" db="EMBL/GenBank/DDBJ databases">
        <title>Paenibacillus zeirhizospherea sp. nov., isolated from surface of the maize (Zea mays) roots in a horticulture field, Hungary.</title>
        <authorList>
            <person name="Marton D."/>
            <person name="Farkas M."/>
            <person name="Bedics A."/>
            <person name="Toth E."/>
            <person name="Tancsics A."/>
            <person name="Boka K."/>
            <person name="Maroti G."/>
            <person name="Kriszt B."/>
            <person name="Cserhati M."/>
        </authorList>
    </citation>
    <scope>NUCLEOTIDE SEQUENCE [LARGE SCALE GENOMIC DNA]</scope>
    <source>
        <strain evidence="2 3">KCTC 33519</strain>
    </source>
</reference>
<gene>
    <name evidence="2" type="ORF">ACE41H_00040</name>
</gene>
<dbReference type="InterPro" id="IPR040826">
    <property type="entry name" value="HEPN_LA2681"/>
</dbReference>
<dbReference type="Pfam" id="PF18733">
    <property type="entry name" value="HEPN_LA2681"/>
    <property type="match status" value="1"/>
</dbReference>
<dbReference type="Proteomes" id="UP001580346">
    <property type="component" value="Unassembled WGS sequence"/>
</dbReference>
<organism evidence="2 3">
    <name type="scientific">Paenibacillus enshidis</name>
    <dbReference type="NCBI Taxonomy" id="1458439"/>
    <lineage>
        <taxon>Bacteria</taxon>
        <taxon>Bacillati</taxon>
        <taxon>Bacillota</taxon>
        <taxon>Bacilli</taxon>
        <taxon>Bacillales</taxon>
        <taxon>Paenibacillaceae</taxon>
        <taxon>Paenibacillus</taxon>
    </lineage>
</organism>
<accession>A0ABV5AP55</accession>
<protein>
    <submittedName>
        <fullName evidence="2">LA2681 family HEPN domain-containing protein</fullName>
    </submittedName>
</protein>
<evidence type="ECO:0000313" key="3">
    <source>
        <dbReference type="Proteomes" id="UP001580346"/>
    </source>
</evidence>
<feature type="domain" description="LA2681-like HEPN" evidence="1">
    <location>
        <begin position="279"/>
        <end position="497"/>
    </location>
</feature>
<proteinExistence type="predicted"/>
<comment type="caution">
    <text evidence="2">The sequence shown here is derived from an EMBL/GenBank/DDBJ whole genome shotgun (WGS) entry which is preliminary data.</text>
</comment>
<dbReference type="RefSeq" id="WP_375352372.1">
    <property type="nucleotide sequence ID" value="NZ_JBHHMI010000001.1"/>
</dbReference>
<evidence type="ECO:0000259" key="1">
    <source>
        <dbReference type="Pfam" id="PF18733"/>
    </source>
</evidence>
<dbReference type="EMBL" id="JBHHMI010000001">
    <property type="protein sequence ID" value="MFB5265179.1"/>
    <property type="molecule type" value="Genomic_DNA"/>
</dbReference>
<name>A0ABV5AP55_9BACL</name>